<dbReference type="Proteomes" id="UP000199256">
    <property type="component" value="Unassembled WGS sequence"/>
</dbReference>
<dbReference type="RefSeq" id="WP_090254905.1">
    <property type="nucleotide sequence ID" value="NZ_FOAA01000016.1"/>
</dbReference>
<dbReference type="OrthoDB" id="9772751at2"/>
<reference evidence="3" key="1">
    <citation type="submission" date="2016-10" db="EMBL/GenBank/DDBJ databases">
        <authorList>
            <person name="Varghese N."/>
            <person name="Submissions S."/>
        </authorList>
    </citation>
    <scope>NUCLEOTIDE SEQUENCE [LARGE SCALE GENOMIC DNA]</scope>
    <source>
        <strain evidence="3">DSM 241</strain>
    </source>
</reference>
<dbReference type="GO" id="GO:0008757">
    <property type="term" value="F:S-adenosylmethionine-dependent methyltransferase activity"/>
    <property type="evidence" value="ECO:0007669"/>
    <property type="project" value="InterPro"/>
</dbReference>
<dbReference type="EMBL" id="FOAA01000016">
    <property type="protein sequence ID" value="SEL42203.1"/>
    <property type="molecule type" value="Genomic_DNA"/>
</dbReference>
<dbReference type="GO" id="GO:0032259">
    <property type="term" value="P:methylation"/>
    <property type="evidence" value="ECO:0007669"/>
    <property type="project" value="UniProtKB-KW"/>
</dbReference>
<dbReference type="STRING" id="1396821.SAMN05444515_1164"/>
<dbReference type="CDD" id="cd02440">
    <property type="entry name" value="AdoMet_MTases"/>
    <property type="match status" value="1"/>
</dbReference>
<dbReference type="Gene3D" id="3.40.50.150">
    <property type="entry name" value="Vaccinia Virus protein VP39"/>
    <property type="match status" value="1"/>
</dbReference>
<dbReference type="SUPFAM" id="SSF53335">
    <property type="entry name" value="S-adenosyl-L-methionine-dependent methyltransferases"/>
    <property type="match status" value="1"/>
</dbReference>
<dbReference type="InterPro" id="IPR029063">
    <property type="entry name" value="SAM-dependent_MTases_sf"/>
</dbReference>
<dbReference type="PANTHER" id="PTHR43591:SF110">
    <property type="entry name" value="RHODANESE DOMAIN-CONTAINING PROTEIN"/>
    <property type="match status" value="1"/>
</dbReference>
<name>A0A1H7Q2K2_9GAMM</name>
<proteinExistence type="predicted"/>
<gene>
    <name evidence="2" type="ORF">SAMN05444515_1164</name>
</gene>
<keyword evidence="2" id="KW-0489">Methyltransferase</keyword>
<dbReference type="AlphaFoldDB" id="A0A1H7Q2K2"/>
<sequence>MTEKTITKTEILNNVYTAQDHEQLREAYKAWASDYDSDLVDRFGYVAHISSAKAIDQALDGRHDAVILDAGSGTGLVGQELAKLGYRTLDALDYSQDMLDQAQSKGIYRSLMQADMKQPLPIANTTYDAVVCTGTFTYGHVTGEAFAELIRVTRPGGVIVFTVREGAYEEYGYRAAMLELETRGAWELVSFHDTPYQLKEGNTCKLCTYRVPEST</sequence>
<protein>
    <submittedName>
        <fullName evidence="2">Methyltransferase domain-containing protein</fullName>
    </submittedName>
</protein>
<accession>A0A1H7Q2K2</accession>
<dbReference type="PANTHER" id="PTHR43591">
    <property type="entry name" value="METHYLTRANSFERASE"/>
    <property type="match status" value="1"/>
</dbReference>
<dbReference type="Pfam" id="PF08241">
    <property type="entry name" value="Methyltransf_11"/>
    <property type="match status" value="1"/>
</dbReference>
<evidence type="ECO:0000313" key="2">
    <source>
        <dbReference type="EMBL" id="SEL42203.1"/>
    </source>
</evidence>
<keyword evidence="3" id="KW-1185">Reference proteome</keyword>
<dbReference type="InterPro" id="IPR013216">
    <property type="entry name" value="Methyltransf_11"/>
</dbReference>
<feature type="domain" description="Methyltransferase type 11" evidence="1">
    <location>
        <begin position="68"/>
        <end position="161"/>
    </location>
</feature>
<organism evidence="2 3">
    <name type="scientific">Ectothiorhodospira marina</name>
    <dbReference type="NCBI Taxonomy" id="1396821"/>
    <lineage>
        <taxon>Bacteria</taxon>
        <taxon>Pseudomonadati</taxon>
        <taxon>Pseudomonadota</taxon>
        <taxon>Gammaproteobacteria</taxon>
        <taxon>Chromatiales</taxon>
        <taxon>Ectothiorhodospiraceae</taxon>
        <taxon>Ectothiorhodospira</taxon>
    </lineage>
</organism>
<evidence type="ECO:0000313" key="3">
    <source>
        <dbReference type="Proteomes" id="UP000199256"/>
    </source>
</evidence>
<keyword evidence="2" id="KW-0808">Transferase</keyword>
<evidence type="ECO:0000259" key="1">
    <source>
        <dbReference type="Pfam" id="PF08241"/>
    </source>
</evidence>